<dbReference type="PIRSF" id="PIRSF028973">
    <property type="entry name" value="Scavenger_mRNA_decap_enz"/>
    <property type="match status" value="1"/>
</dbReference>
<comment type="function">
    <text evidence="8">Decapping scavenger enzyme that catalyzes the cleavage of a residual cap structure following the degradation of mRNAs by the 3'-&gt;5' exosome-mediated mRNA decay pathway.</text>
</comment>
<dbReference type="FunFam" id="3.30.428.10:FF:000006">
    <property type="entry name" value="m7GpppX diphosphatase"/>
    <property type="match status" value="1"/>
</dbReference>
<dbReference type="GO" id="GO:0000290">
    <property type="term" value="P:deadenylation-dependent decapping of nuclear-transcribed mRNA"/>
    <property type="evidence" value="ECO:0007669"/>
    <property type="project" value="UniProtKB-UniRule"/>
</dbReference>
<dbReference type="EC" id="3.6.1.59" evidence="3 8"/>
<feature type="binding site" evidence="10">
    <location>
        <position position="168"/>
    </location>
    <ligand>
        <name>substrate</name>
    </ligand>
</feature>
<protein>
    <recommendedName>
        <fullName evidence="4 8">m7GpppX diphosphatase</fullName>
        <ecNumber evidence="3 8">3.6.1.59</ecNumber>
    </recommendedName>
</protein>
<organism evidence="11 12">
    <name type="scientific">Strongyloides venezuelensis</name>
    <name type="common">Threadworm</name>
    <dbReference type="NCBI Taxonomy" id="75913"/>
    <lineage>
        <taxon>Eukaryota</taxon>
        <taxon>Metazoa</taxon>
        <taxon>Ecdysozoa</taxon>
        <taxon>Nematoda</taxon>
        <taxon>Chromadorea</taxon>
        <taxon>Rhabditida</taxon>
        <taxon>Tylenchina</taxon>
        <taxon>Panagrolaimomorpha</taxon>
        <taxon>Strongyloidoidea</taxon>
        <taxon>Strongyloididae</taxon>
        <taxon>Strongyloides</taxon>
    </lineage>
</organism>
<dbReference type="Pfam" id="PF05652">
    <property type="entry name" value="DcpS"/>
    <property type="match status" value="1"/>
</dbReference>
<keyword evidence="11" id="KW-1185">Reference proteome</keyword>
<reference evidence="11" key="1">
    <citation type="submission" date="2014-07" db="EMBL/GenBank/DDBJ databases">
        <authorList>
            <person name="Martin A.A"/>
            <person name="De Silva N."/>
        </authorList>
    </citation>
    <scope>NUCLEOTIDE SEQUENCE</scope>
</reference>
<dbReference type="InterPro" id="IPR011145">
    <property type="entry name" value="Scavenger_mRNA_decap_enz_N"/>
</dbReference>
<evidence type="ECO:0000256" key="9">
    <source>
        <dbReference type="PIRSR" id="PIRSR028973-1"/>
    </source>
</evidence>
<evidence type="ECO:0000256" key="2">
    <source>
        <dbReference type="ARBA" id="ARBA00010208"/>
    </source>
</evidence>
<evidence type="ECO:0000256" key="8">
    <source>
        <dbReference type="PIRNR" id="PIRNR028973"/>
    </source>
</evidence>
<dbReference type="STRING" id="75913.A0A0K0F9L8"/>
<dbReference type="SUPFAM" id="SSF102860">
    <property type="entry name" value="mRNA decapping enzyme DcpS N-terminal domain"/>
    <property type="match status" value="1"/>
</dbReference>
<dbReference type="GO" id="GO:0005634">
    <property type="term" value="C:nucleus"/>
    <property type="evidence" value="ECO:0007669"/>
    <property type="project" value="UniProtKB-SubCell"/>
</dbReference>
<evidence type="ECO:0000256" key="3">
    <source>
        <dbReference type="ARBA" id="ARBA00012520"/>
    </source>
</evidence>
<feature type="binding site" evidence="10">
    <location>
        <position position="136"/>
    </location>
    <ligand>
        <name>substrate</name>
    </ligand>
</feature>
<dbReference type="WBParaSite" id="SVE_0552000.1">
    <property type="protein sequence ID" value="SVE_0552000.1"/>
    <property type="gene ID" value="SVE_0552000"/>
</dbReference>
<evidence type="ECO:0000313" key="11">
    <source>
        <dbReference type="Proteomes" id="UP000035680"/>
    </source>
</evidence>
<dbReference type="PANTHER" id="PTHR12978">
    <property type="entry name" value="HISTIDINE TRIAD HIT PROTEIN MEMBER"/>
    <property type="match status" value="1"/>
</dbReference>
<dbReference type="GO" id="GO:0140932">
    <property type="term" value="F:5'-(N(7)-methyl 5'-triphosphoguanosine)-[mRNA] diphosphatase activity"/>
    <property type="evidence" value="ECO:0007669"/>
    <property type="project" value="UniProtKB-EC"/>
</dbReference>
<comment type="subcellular location">
    <subcellularLocation>
        <location evidence="1 8">Nucleus</location>
    </subcellularLocation>
</comment>
<keyword evidence="6 8" id="KW-0539">Nucleus</keyword>
<dbReference type="Gene3D" id="3.30.200.40">
    <property type="entry name" value="Scavenger mRNA decapping enzyme, N-terminal domain"/>
    <property type="match status" value="1"/>
</dbReference>
<dbReference type="Gene3D" id="3.30.2240.10">
    <property type="entry name" value="mRNA decapping enzyme DcpS N-terminal domain"/>
    <property type="match status" value="2"/>
</dbReference>
<name>A0A0K0F9L8_STRVS</name>
<dbReference type="InterPro" id="IPR008594">
    <property type="entry name" value="DcpS/DCS2"/>
</dbReference>
<keyword evidence="5 8" id="KW-0378">Hydrolase</keyword>
<reference evidence="12" key="2">
    <citation type="submission" date="2015-08" db="UniProtKB">
        <authorList>
            <consortium name="WormBaseParasite"/>
        </authorList>
    </citation>
    <scope>IDENTIFICATION</scope>
</reference>
<dbReference type="AlphaFoldDB" id="A0A0K0F9L8"/>
<accession>A0A0K0F9L8</accession>
<dbReference type="Pfam" id="PF11969">
    <property type="entry name" value="DcpS_C"/>
    <property type="match status" value="1"/>
</dbReference>
<evidence type="ECO:0000313" key="12">
    <source>
        <dbReference type="WBParaSite" id="SVE_0552000.1"/>
    </source>
</evidence>
<dbReference type="GO" id="GO:0006397">
    <property type="term" value="P:mRNA processing"/>
    <property type="evidence" value="ECO:0007669"/>
    <property type="project" value="UniProtKB-KW"/>
</dbReference>
<dbReference type="PANTHER" id="PTHR12978:SF0">
    <property type="entry name" value="M7GPPPX DIPHOSPHATASE"/>
    <property type="match status" value="1"/>
</dbReference>
<evidence type="ECO:0000256" key="10">
    <source>
        <dbReference type="PIRSR" id="PIRSR028973-2"/>
    </source>
</evidence>
<feature type="binding site" evidence="10">
    <location>
        <position position="146"/>
    </location>
    <ligand>
        <name>substrate</name>
    </ligand>
</feature>
<dbReference type="Gene3D" id="3.30.428.10">
    <property type="entry name" value="HIT-like"/>
    <property type="match status" value="1"/>
</dbReference>
<feature type="binding site" evidence="10">
    <location>
        <position position="166"/>
    </location>
    <ligand>
        <name>substrate</name>
    </ligand>
</feature>
<evidence type="ECO:0000256" key="6">
    <source>
        <dbReference type="ARBA" id="ARBA00023242"/>
    </source>
</evidence>
<dbReference type="GO" id="GO:0000340">
    <property type="term" value="F:RNA 7-methylguanosine cap binding"/>
    <property type="evidence" value="ECO:0007669"/>
    <property type="project" value="UniProtKB-UniRule"/>
</dbReference>
<proteinExistence type="inferred from homology"/>
<evidence type="ECO:0000256" key="1">
    <source>
        <dbReference type="ARBA" id="ARBA00004123"/>
    </source>
</evidence>
<keyword evidence="8" id="KW-0507">mRNA processing</keyword>
<comment type="catalytic activity">
    <reaction evidence="7 8">
        <text>a 5'-end (N(7)-methyl 5'-triphosphoguanosine)-ribonucleoside in mRNA + H2O = N(7)-methyl-GMP + a 5'-end diphospho-ribonucleoside in mRNA + 2 H(+)</text>
        <dbReference type="Rhea" id="RHEA:65388"/>
        <dbReference type="Rhea" id="RHEA-COMP:17165"/>
        <dbReference type="Rhea" id="RHEA-COMP:17167"/>
        <dbReference type="ChEBI" id="CHEBI:15377"/>
        <dbReference type="ChEBI" id="CHEBI:15378"/>
        <dbReference type="ChEBI" id="CHEBI:58285"/>
        <dbReference type="ChEBI" id="CHEBI:156461"/>
        <dbReference type="ChEBI" id="CHEBI:167616"/>
        <dbReference type="EC" id="3.6.1.59"/>
    </reaction>
</comment>
<dbReference type="InterPro" id="IPR036265">
    <property type="entry name" value="HIT-like_sf"/>
</dbReference>
<comment type="similarity">
    <text evidence="2 8">Belongs to the HIT family.</text>
</comment>
<dbReference type="Proteomes" id="UP000035680">
    <property type="component" value="Unassembled WGS sequence"/>
</dbReference>
<evidence type="ECO:0000256" key="4">
    <source>
        <dbReference type="ARBA" id="ARBA00015636"/>
    </source>
</evidence>
<dbReference type="SUPFAM" id="SSF54197">
    <property type="entry name" value="HIT-like"/>
    <property type="match status" value="1"/>
</dbReference>
<dbReference type="GO" id="GO:0000932">
    <property type="term" value="C:P-body"/>
    <property type="evidence" value="ECO:0007669"/>
    <property type="project" value="TreeGrafter"/>
</dbReference>
<feature type="binding site" evidence="10">
    <location>
        <begin position="229"/>
        <end position="240"/>
    </location>
    <ligand>
        <name>substrate</name>
    </ligand>
</feature>
<evidence type="ECO:0000256" key="7">
    <source>
        <dbReference type="ARBA" id="ARBA00048222"/>
    </source>
</evidence>
<sequence>MPSDKHFASIDDFLFVRILSSIPEYKSICLLLENKKTKNHAILIINKEPFNTETVNEWIKTISLEYIDANDIYGNYSLTLDQPFNENKCTFIYPCTEKHIIKYSEQKRYLIKETGEDYKKITLPYLMENNVSDVTWIRNIFEKDYEKESIIYKDDDPDTGFLLMADLKWDRKTMSNMYLQVLIQKKGIKSVRDLDESHLPLLENIRNKVNYALKEKYNLEKNEIIMYFHYQPTYYHLHLHVTPLSLNHPSRQITSLMLDDVIGNIKLMSNYYQLATLSFIGKEFDDLCQRHLQRA</sequence>
<feature type="active site" description="Nucleophile" evidence="9">
    <location>
        <position position="238"/>
    </location>
</feature>
<evidence type="ECO:0000256" key="5">
    <source>
        <dbReference type="ARBA" id="ARBA00022801"/>
    </source>
</evidence>